<dbReference type="Pfam" id="PF01381">
    <property type="entry name" value="HTH_3"/>
    <property type="match status" value="1"/>
</dbReference>
<dbReference type="SUPFAM" id="SSF47413">
    <property type="entry name" value="lambda repressor-like DNA-binding domains"/>
    <property type="match status" value="1"/>
</dbReference>
<name>X1FIH8_9ZZZZ</name>
<dbReference type="InterPro" id="IPR010982">
    <property type="entry name" value="Lambda_DNA-bd_dom_sf"/>
</dbReference>
<dbReference type="AlphaFoldDB" id="X1FIH8"/>
<evidence type="ECO:0000259" key="1">
    <source>
        <dbReference type="PROSITE" id="PS50943"/>
    </source>
</evidence>
<proteinExistence type="predicted"/>
<dbReference type="CDD" id="cd00093">
    <property type="entry name" value="HTH_XRE"/>
    <property type="match status" value="1"/>
</dbReference>
<dbReference type="EMBL" id="BARU01000228">
    <property type="protein sequence ID" value="GAH29199.1"/>
    <property type="molecule type" value="Genomic_DNA"/>
</dbReference>
<gene>
    <name evidence="2" type="ORF">S03H2_00899</name>
</gene>
<dbReference type="Gene3D" id="1.10.260.40">
    <property type="entry name" value="lambda repressor-like DNA-binding domains"/>
    <property type="match status" value="1"/>
</dbReference>
<dbReference type="SMART" id="SM00530">
    <property type="entry name" value="HTH_XRE"/>
    <property type="match status" value="1"/>
</dbReference>
<comment type="caution">
    <text evidence="2">The sequence shown here is derived from an EMBL/GenBank/DDBJ whole genome shotgun (WGS) entry which is preliminary data.</text>
</comment>
<dbReference type="InterPro" id="IPR001387">
    <property type="entry name" value="Cro/C1-type_HTH"/>
</dbReference>
<reference evidence="2" key="1">
    <citation type="journal article" date="2014" name="Front. Microbiol.">
        <title>High frequency of phylogenetically diverse reductive dehalogenase-homologous genes in deep subseafloor sedimentary metagenomes.</title>
        <authorList>
            <person name="Kawai M."/>
            <person name="Futagami T."/>
            <person name="Toyoda A."/>
            <person name="Takaki Y."/>
            <person name="Nishi S."/>
            <person name="Hori S."/>
            <person name="Arai W."/>
            <person name="Tsubouchi T."/>
            <person name="Morono Y."/>
            <person name="Uchiyama I."/>
            <person name="Ito T."/>
            <person name="Fujiyama A."/>
            <person name="Inagaki F."/>
            <person name="Takami H."/>
        </authorList>
    </citation>
    <scope>NUCLEOTIDE SEQUENCE</scope>
    <source>
        <strain evidence="2">Expedition CK06-06</strain>
    </source>
</reference>
<organism evidence="2">
    <name type="scientific">marine sediment metagenome</name>
    <dbReference type="NCBI Taxonomy" id="412755"/>
    <lineage>
        <taxon>unclassified sequences</taxon>
        <taxon>metagenomes</taxon>
        <taxon>ecological metagenomes</taxon>
    </lineage>
</organism>
<protein>
    <recommendedName>
        <fullName evidence="1">HTH cro/C1-type domain-containing protein</fullName>
    </recommendedName>
</protein>
<evidence type="ECO:0000313" key="2">
    <source>
        <dbReference type="EMBL" id="GAH29199.1"/>
    </source>
</evidence>
<dbReference type="GO" id="GO:0003677">
    <property type="term" value="F:DNA binding"/>
    <property type="evidence" value="ECO:0007669"/>
    <property type="project" value="InterPro"/>
</dbReference>
<dbReference type="PROSITE" id="PS50943">
    <property type="entry name" value="HTH_CROC1"/>
    <property type="match status" value="1"/>
</dbReference>
<accession>X1FIH8</accession>
<feature type="domain" description="HTH cro/C1-type" evidence="1">
    <location>
        <begin position="8"/>
        <end position="44"/>
    </location>
</feature>
<sequence length="70" mass="8410">MEQLKEKVRELRMKIGWVQEDLAREIGVSLSTVQRWERQGGKPSRLARRELKRLFGETGIEWSENRSKRR</sequence>